<gene>
    <name evidence="3" type="ORF">SAMN04488028_106149</name>
</gene>
<name>A0A1M6TRG5_REIAG</name>
<evidence type="ECO:0000313" key="4">
    <source>
        <dbReference type="Proteomes" id="UP000184474"/>
    </source>
</evidence>
<dbReference type="STRING" id="156994.SAMN04488028_106149"/>
<keyword evidence="1" id="KW-0732">Signal</keyword>
<dbReference type="AlphaFoldDB" id="A0A1M6TRG5"/>
<dbReference type="InterPro" id="IPR047799">
    <property type="entry name" value="T9SS_OM_PorV"/>
</dbReference>
<dbReference type="RefSeq" id="WP_073123876.1">
    <property type="nucleotide sequence ID" value="NZ_FRAA01000006.1"/>
</dbReference>
<evidence type="ECO:0000256" key="1">
    <source>
        <dbReference type="SAM" id="SignalP"/>
    </source>
</evidence>
<keyword evidence="4" id="KW-1185">Reference proteome</keyword>
<proteinExistence type="predicted"/>
<dbReference type="InterPro" id="IPR045741">
    <property type="entry name" value="PorV"/>
</dbReference>
<dbReference type="NCBIfam" id="NF033709">
    <property type="entry name" value="PorV_fam"/>
    <property type="match status" value="1"/>
</dbReference>
<feature type="domain" description="Type IX secretion system protein PorV" evidence="2">
    <location>
        <begin position="34"/>
        <end position="270"/>
    </location>
</feature>
<feature type="signal peptide" evidence="1">
    <location>
        <begin position="1"/>
        <end position="24"/>
    </location>
</feature>
<dbReference type="EMBL" id="FRAA01000006">
    <property type="protein sequence ID" value="SHK59493.1"/>
    <property type="molecule type" value="Genomic_DNA"/>
</dbReference>
<organism evidence="3 4">
    <name type="scientific">Reichenbachiella agariperforans</name>
    <dbReference type="NCBI Taxonomy" id="156994"/>
    <lineage>
        <taxon>Bacteria</taxon>
        <taxon>Pseudomonadati</taxon>
        <taxon>Bacteroidota</taxon>
        <taxon>Cytophagia</taxon>
        <taxon>Cytophagales</taxon>
        <taxon>Reichenbachiellaceae</taxon>
        <taxon>Reichenbachiella</taxon>
    </lineage>
</organism>
<protein>
    <recommendedName>
        <fullName evidence="2">Type IX secretion system protein PorV domain-containing protein</fullName>
    </recommendedName>
</protein>
<reference evidence="4" key="1">
    <citation type="submission" date="2016-11" db="EMBL/GenBank/DDBJ databases">
        <authorList>
            <person name="Varghese N."/>
            <person name="Submissions S."/>
        </authorList>
    </citation>
    <scope>NUCLEOTIDE SEQUENCE [LARGE SCALE GENOMIC DNA]</scope>
    <source>
        <strain evidence="4">DSM 26134</strain>
    </source>
</reference>
<dbReference type="Pfam" id="PF19572">
    <property type="entry name" value="PorV"/>
    <property type="match status" value="1"/>
</dbReference>
<evidence type="ECO:0000259" key="2">
    <source>
        <dbReference type="Pfam" id="PF19572"/>
    </source>
</evidence>
<dbReference type="Gene3D" id="2.40.160.60">
    <property type="entry name" value="Outer membrane protein transport protein (OMPP1/FadL/TodX)"/>
    <property type="match status" value="1"/>
</dbReference>
<evidence type="ECO:0000313" key="3">
    <source>
        <dbReference type="EMBL" id="SHK59493.1"/>
    </source>
</evidence>
<dbReference type="NCBIfam" id="NF033710">
    <property type="entry name" value="T9SS_OM_PorV"/>
    <property type="match status" value="1"/>
</dbReference>
<feature type="chain" id="PRO_5012364537" description="Type IX secretion system protein PorV domain-containing protein" evidence="1">
    <location>
        <begin position="25"/>
        <end position="405"/>
    </location>
</feature>
<dbReference type="Proteomes" id="UP000184474">
    <property type="component" value="Unassembled WGS sequence"/>
</dbReference>
<accession>A0A1M6TRG5</accession>
<sequence length="405" mass="44825">MKNIKINGVIMLVGLMAMQFQLFAQSGVVNGQDTTRRVITTAVPFIGFAPDSRASGMGDVGVATSADANSVHWNNGKLAFVDRKFGASISYSPWLATITNDMALYYLSGYYKIDRVQAVAVSMRYFDLGSIQLTGEFGEPLGVDNPREGAVDATYSRKLSENLGIGVTARYIWSNLIGSISGVSQKGSSVAVDIGTYYNKDIHLGSTNANWALGAHVSNIGQKVTYSTDEFKDFIPINLRLGTALKLELDPFNSLTFAVDFNKLLVPTPPVYEFDEDGDPVYNADGTRKLKSGKDPNRNLISGMFGSFSDAPEPTFEEEMQEIMISFGAEYWYKELFAARTGYFYENDAKGGRKYFTLGVGFRYQKFGIDFSYLIPGKQDHPLAETIRFSLLFNFDKEDSKEDLN</sequence>